<dbReference type="InterPro" id="IPR021401">
    <property type="entry name" value="DUF3040"/>
</dbReference>
<organism evidence="2 3">
    <name type="scientific">Amycolatopsis halotolerans</name>
    <dbReference type="NCBI Taxonomy" id="330083"/>
    <lineage>
        <taxon>Bacteria</taxon>
        <taxon>Bacillati</taxon>
        <taxon>Actinomycetota</taxon>
        <taxon>Actinomycetes</taxon>
        <taxon>Pseudonocardiales</taxon>
        <taxon>Pseudonocardiaceae</taxon>
        <taxon>Amycolatopsis</taxon>
    </lineage>
</organism>
<keyword evidence="3" id="KW-1185">Reference proteome</keyword>
<comment type="caution">
    <text evidence="2">The sequence shown here is derived from an EMBL/GenBank/DDBJ whole genome shotgun (WGS) entry which is preliminary data.</text>
</comment>
<keyword evidence="1" id="KW-0472">Membrane</keyword>
<evidence type="ECO:0000313" key="3">
    <source>
        <dbReference type="Proteomes" id="UP001595764"/>
    </source>
</evidence>
<reference evidence="3" key="1">
    <citation type="journal article" date="2019" name="Int. J. Syst. Evol. Microbiol.">
        <title>The Global Catalogue of Microorganisms (GCM) 10K type strain sequencing project: providing services to taxonomists for standard genome sequencing and annotation.</title>
        <authorList>
            <consortium name="The Broad Institute Genomics Platform"/>
            <consortium name="The Broad Institute Genome Sequencing Center for Infectious Disease"/>
            <person name="Wu L."/>
            <person name="Ma J."/>
        </authorList>
    </citation>
    <scope>NUCLEOTIDE SEQUENCE [LARGE SCALE GENOMIC DNA]</scope>
    <source>
        <strain evidence="3">CGMCC 4.7682</strain>
    </source>
</reference>
<accession>A0ABV7QYD8</accession>
<dbReference type="Proteomes" id="UP001595764">
    <property type="component" value="Unassembled WGS sequence"/>
</dbReference>
<dbReference type="Pfam" id="PF11239">
    <property type="entry name" value="DUF3040"/>
    <property type="match status" value="1"/>
</dbReference>
<dbReference type="RefSeq" id="WP_377871570.1">
    <property type="nucleotide sequence ID" value="NZ_JBHMAY010000030.1"/>
</dbReference>
<feature type="transmembrane region" description="Helical" evidence="1">
    <location>
        <begin position="43"/>
        <end position="61"/>
    </location>
</feature>
<evidence type="ECO:0000313" key="2">
    <source>
        <dbReference type="EMBL" id="MFC3516188.1"/>
    </source>
</evidence>
<name>A0ABV7QYD8_9PSEU</name>
<evidence type="ECO:0000256" key="1">
    <source>
        <dbReference type="SAM" id="Phobius"/>
    </source>
</evidence>
<proteinExistence type="predicted"/>
<protein>
    <submittedName>
        <fullName evidence="2">DUF3040 domain-containing protein</fullName>
    </submittedName>
</protein>
<feature type="transmembrane region" description="Helical" evidence="1">
    <location>
        <begin position="67"/>
        <end position="85"/>
    </location>
</feature>
<dbReference type="EMBL" id="JBHRWI010000061">
    <property type="protein sequence ID" value="MFC3516188.1"/>
    <property type="molecule type" value="Genomic_DNA"/>
</dbReference>
<sequence>MLTDREQRALNEIERDLRATDPRLGAKLDRGSGRLHPHRRRSALEILATITSVVLIATGAFDSRPGMIVAGVVGLAVLLGGPFAVRHWKAGSRADPPGVR</sequence>
<keyword evidence="1" id="KW-1133">Transmembrane helix</keyword>
<keyword evidence="1" id="KW-0812">Transmembrane</keyword>
<gene>
    <name evidence="2" type="ORF">ACFORO_38900</name>
</gene>